<name>A0A382AZJ9_9ZZZZ</name>
<dbReference type="GO" id="GO:0009231">
    <property type="term" value="P:riboflavin biosynthetic process"/>
    <property type="evidence" value="ECO:0007669"/>
    <property type="project" value="TreeGrafter"/>
</dbReference>
<dbReference type="AlphaFoldDB" id="A0A382AZJ9"/>
<dbReference type="InterPro" id="IPR003785">
    <property type="entry name" value="Creatininase/forma_Hydrolase"/>
</dbReference>
<dbReference type="InterPro" id="IPR024087">
    <property type="entry name" value="Creatininase-like_sf"/>
</dbReference>
<dbReference type="EMBL" id="UINC01027454">
    <property type="protein sequence ID" value="SVB06721.1"/>
    <property type="molecule type" value="Genomic_DNA"/>
</dbReference>
<evidence type="ECO:0000313" key="5">
    <source>
        <dbReference type="EMBL" id="SVB06721.1"/>
    </source>
</evidence>
<evidence type="ECO:0000256" key="1">
    <source>
        <dbReference type="ARBA" id="ARBA00001947"/>
    </source>
</evidence>
<dbReference type="GO" id="GO:0046872">
    <property type="term" value="F:metal ion binding"/>
    <property type="evidence" value="ECO:0007669"/>
    <property type="project" value="UniProtKB-KW"/>
</dbReference>
<evidence type="ECO:0000256" key="2">
    <source>
        <dbReference type="ARBA" id="ARBA00022723"/>
    </source>
</evidence>
<reference evidence="5" key="1">
    <citation type="submission" date="2018-05" db="EMBL/GenBank/DDBJ databases">
        <authorList>
            <person name="Lanie J.A."/>
            <person name="Ng W.-L."/>
            <person name="Kazmierczak K.M."/>
            <person name="Andrzejewski T.M."/>
            <person name="Davidsen T.M."/>
            <person name="Wayne K.J."/>
            <person name="Tettelin H."/>
            <person name="Glass J.I."/>
            <person name="Rusch D."/>
            <person name="Podicherti R."/>
            <person name="Tsui H.-C.T."/>
            <person name="Winkler M.E."/>
        </authorList>
    </citation>
    <scope>NUCLEOTIDE SEQUENCE</scope>
</reference>
<evidence type="ECO:0008006" key="6">
    <source>
        <dbReference type="Google" id="ProtNLM"/>
    </source>
</evidence>
<dbReference type="Gene3D" id="3.40.50.10310">
    <property type="entry name" value="Creatininase"/>
    <property type="match status" value="1"/>
</dbReference>
<proteinExistence type="predicted"/>
<evidence type="ECO:0000256" key="3">
    <source>
        <dbReference type="ARBA" id="ARBA00022801"/>
    </source>
</evidence>
<dbReference type="Pfam" id="PF02633">
    <property type="entry name" value="Creatininase"/>
    <property type="match status" value="1"/>
</dbReference>
<protein>
    <recommendedName>
        <fullName evidence="6">Creatininase family protein</fullName>
    </recommendedName>
</protein>
<keyword evidence="2" id="KW-0479">Metal-binding</keyword>
<dbReference type="PANTHER" id="PTHR35005:SF1">
    <property type="entry name" value="2-AMINO-5-FORMYLAMINO-6-RIBOSYLAMINOPYRIMIDIN-4(3H)-ONE 5'-MONOPHOSPHATE DEFORMYLASE"/>
    <property type="match status" value="1"/>
</dbReference>
<dbReference type="GO" id="GO:0016811">
    <property type="term" value="F:hydrolase activity, acting on carbon-nitrogen (but not peptide) bonds, in linear amides"/>
    <property type="evidence" value="ECO:0007669"/>
    <property type="project" value="TreeGrafter"/>
</dbReference>
<dbReference type="PANTHER" id="PTHR35005">
    <property type="entry name" value="3-DEHYDRO-SCYLLO-INOSOSE HYDROLASE"/>
    <property type="match status" value="1"/>
</dbReference>
<gene>
    <name evidence="5" type="ORF">METZ01_LOCUS159575</name>
</gene>
<organism evidence="5">
    <name type="scientific">marine metagenome</name>
    <dbReference type="NCBI Taxonomy" id="408172"/>
    <lineage>
        <taxon>unclassified sequences</taxon>
        <taxon>metagenomes</taxon>
        <taxon>ecological metagenomes</taxon>
    </lineage>
</organism>
<feature type="non-terminal residue" evidence="5">
    <location>
        <position position="247"/>
    </location>
</feature>
<keyword evidence="4" id="KW-0862">Zinc</keyword>
<accession>A0A382AZJ9</accession>
<dbReference type="SUPFAM" id="SSF102215">
    <property type="entry name" value="Creatininase"/>
    <property type="match status" value="1"/>
</dbReference>
<evidence type="ECO:0000256" key="4">
    <source>
        <dbReference type="ARBA" id="ARBA00022833"/>
    </source>
</evidence>
<keyword evidence="3" id="KW-0378">Hydrolase</keyword>
<comment type="cofactor">
    <cofactor evidence="1">
        <name>Zn(2+)</name>
        <dbReference type="ChEBI" id="CHEBI:29105"/>
    </cofactor>
</comment>
<sequence>MSRLPYDRSVQLWKMTRRQFREAINDGSLKVAIIPTGATEQHNEHLEMSHDTSSAVHVSTLAAQKLYPNVVVTTPIAIGISEHWMDHKGTLTTRPEIFTELLYDVADSMKRGGIQHVVAINGHAGNAGPVKNVLDDLKSRLGIDFRFHSYWESFDEDLVKKQMESGNCPGHASEFETSFAHAAFPRHIHWEGVDYDNAEITISEADRATQDREFHHEAKLANAIKGQAMIDVAVDWVAAKVQEMIGG</sequence>